<dbReference type="OrthoDB" id="573733at2"/>
<evidence type="ECO:0000313" key="1">
    <source>
        <dbReference type="EMBL" id="SMC16212.1"/>
    </source>
</evidence>
<gene>
    <name evidence="1" type="ORF">SAMN02745857_00129</name>
</gene>
<name>A0A1W1WWV9_9NEIS</name>
<dbReference type="EMBL" id="FWXD01000001">
    <property type="protein sequence ID" value="SMC16212.1"/>
    <property type="molecule type" value="Genomic_DNA"/>
</dbReference>
<dbReference type="RefSeq" id="WP_084088612.1">
    <property type="nucleotide sequence ID" value="NZ_FWXD01000001.1"/>
</dbReference>
<dbReference type="Proteomes" id="UP000192761">
    <property type="component" value="Unassembled WGS sequence"/>
</dbReference>
<dbReference type="AlphaFoldDB" id="A0A1W1WWV9"/>
<dbReference type="InterPro" id="IPR018680">
    <property type="entry name" value="DUF2164"/>
</dbReference>
<accession>A0A1W1WWV9</accession>
<dbReference type="Pfam" id="PF09932">
    <property type="entry name" value="DUF2164"/>
    <property type="match status" value="1"/>
</dbReference>
<proteinExistence type="predicted"/>
<dbReference type="STRING" id="1121001.SAMN02745857_00129"/>
<sequence length="80" mass="9032">MPLQLDKPQEAHLIAAIQHWGNRNLDEEIGNLQAAGLLDLFMTELAPVIYNQAIADAQHYMHERALDLPAHCYQTESAPR</sequence>
<organism evidence="1 2">
    <name type="scientific">Andreprevotia lacus DSM 23236</name>
    <dbReference type="NCBI Taxonomy" id="1121001"/>
    <lineage>
        <taxon>Bacteria</taxon>
        <taxon>Pseudomonadati</taxon>
        <taxon>Pseudomonadota</taxon>
        <taxon>Betaproteobacteria</taxon>
        <taxon>Neisseriales</taxon>
        <taxon>Chitinibacteraceae</taxon>
        <taxon>Andreprevotia</taxon>
    </lineage>
</organism>
<reference evidence="1 2" key="1">
    <citation type="submission" date="2017-04" db="EMBL/GenBank/DDBJ databases">
        <authorList>
            <person name="Afonso C.L."/>
            <person name="Miller P.J."/>
            <person name="Scott M.A."/>
            <person name="Spackman E."/>
            <person name="Goraichik I."/>
            <person name="Dimitrov K.M."/>
            <person name="Suarez D.L."/>
            <person name="Swayne D.E."/>
        </authorList>
    </citation>
    <scope>NUCLEOTIDE SEQUENCE [LARGE SCALE GENOMIC DNA]</scope>
    <source>
        <strain evidence="1 2">DSM 23236</strain>
    </source>
</reference>
<protein>
    <submittedName>
        <fullName evidence="1">Uncharacterized conserved protein, DUF2164 family</fullName>
    </submittedName>
</protein>
<evidence type="ECO:0000313" key="2">
    <source>
        <dbReference type="Proteomes" id="UP000192761"/>
    </source>
</evidence>
<keyword evidence="2" id="KW-1185">Reference proteome</keyword>